<dbReference type="CDD" id="cd08977">
    <property type="entry name" value="SusD"/>
    <property type="match status" value="1"/>
</dbReference>
<proteinExistence type="inferred from homology"/>
<feature type="region of interest" description="Disordered" evidence="6">
    <location>
        <begin position="347"/>
        <end position="369"/>
    </location>
</feature>
<evidence type="ECO:0000259" key="8">
    <source>
        <dbReference type="Pfam" id="PF07980"/>
    </source>
</evidence>
<keyword evidence="11" id="KW-1185">Reference proteome</keyword>
<evidence type="ECO:0000256" key="4">
    <source>
        <dbReference type="ARBA" id="ARBA00023136"/>
    </source>
</evidence>
<gene>
    <name evidence="10" type="ORF">GGR28_001237</name>
</gene>
<dbReference type="RefSeq" id="WP_183494863.1">
    <property type="nucleotide sequence ID" value="NZ_JACIFF010000002.1"/>
</dbReference>
<dbReference type="Pfam" id="PF07980">
    <property type="entry name" value="SusD_RagB"/>
    <property type="match status" value="1"/>
</dbReference>
<dbReference type="PROSITE" id="PS51257">
    <property type="entry name" value="PROKAR_LIPOPROTEIN"/>
    <property type="match status" value="1"/>
</dbReference>
<dbReference type="Gene3D" id="1.25.40.390">
    <property type="match status" value="1"/>
</dbReference>
<dbReference type="AlphaFoldDB" id="A0A840DZC4"/>
<organism evidence="10 11">
    <name type="scientific">Neolewinella aquimaris</name>
    <dbReference type="NCBI Taxonomy" id="1835722"/>
    <lineage>
        <taxon>Bacteria</taxon>
        <taxon>Pseudomonadati</taxon>
        <taxon>Bacteroidota</taxon>
        <taxon>Saprospiria</taxon>
        <taxon>Saprospirales</taxon>
        <taxon>Lewinellaceae</taxon>
        <taxon>Neolewinella</taxon>
    </lineage>
</organism>
<feature type="domain" description="SusD-like N-terminal" evidence="9">
    <location>
        <begin position="106"/>
        <end position="228"/>
    </location>
</feature>
<evidence type="ECO:0008006" key="12">
    <source>
        <dbReference type="Google" id="ProtNLM"/>
    </source>
</evidence>
<dbReference type="InterPro" id="IPR012944">
    <property type="entry name" value="SusD_RagB_dom"/>
</dbReference>
<evidence type="ECO:0000256" key="2">
    <source>
        <dbReference type="ARBA" id="ARBA00006275"/>
    </source>
</evidence>
<dbReference type="EMBL" id="JACIFF010000002">
    <property type="protein sequence ID" value="MBB4078624.1"/>
    <property type="molecule type" value="Genomic_DNA"/>
</dbReference>
<comment type="subcellular location">
    <subcellularLocation>
        <location evidence="1">Cell outer membrane</location>
    </subcellularLocation>
</comment>
<evidence type="ECO:0000313" key="11">
    <source>
        <dbReference type="Proteomes" id="UP000576209"/>
    </source>
</evidence>
<keyword evidence="5" id="KW-0998">Cell outer membrane</keyword>
<protein>
    <recommendedName>
        <fullName evidence="12">RagB/SusD family nutrient uptake outer membrane protein</fullName>
    </recommendedName>
</protein>
<dbReference type="SUPFAM" id="SSF48452">
    <property type="entry name" value="TPR-like"/>
    <property type="match status" value="1"/>
</dbReference>
<evidence type="ECO:0000256" key="5">
    <source>
        <dbReference type="ARBA" id="ARBA00023237"/>
    </source>
</evidence>
<comment type="caution">
    <text evidence="10">The sequence shown here is derived from an EMBL/GenBank/DDBJ whole genome shotgun (WGS) entry which is preliminary data.</text>
</comment>
<dbReference type="InterPro" id="IPR011990">
    <property type="entry name" value="TPR-like_helical_dom_sf"/>
</dbReference>
<feature type="chain" id="PRO_5032790802" description="RagB/SusD family nutrient uptake outer membrane protein" evidence="7">
    <location>
        <begin position="24"/>
        <end position="513"/>
    </location>
</feature>
<accession>A0A840DZC4</accession>
<evidence type="ECO:0000256" key="7">
    <source>
        <dbReference type="SAM" id="SignalP"/>
    </source>
</evidence>
<feature type="domain" description="RagB/SusD" evidence="8">
    <location>
        <begin position="366"/>
        <end position="513"/>
    </location>
</feature>
<dbReference type="Pfam" id="PF14322">
    <property type="entry name" value="SusD-like_3"/>
    <property type="match status" value="1"/>
</dbReference>
<feature type="signal peptide" evidence="7">
    <location>
        <begin position="1"/>
        <end position="23"/>
    </location>
</feature>
<name>A0A840DZC4_9BACT</name>
<dbReference type="GO" id="GO:0009279">
    <property type="term" value="C:cell outer membrane"/>
    <property type="evidence" value="ECO:0007669"/>
    <property type="project" value="UniProtKB-SubCell"/>
</dbReference>
<evidence type="ECO:0000256" key="1">
    <source>
        <dbReference type="ARBA" id="ARBA00004442"/>
    </source>
</evidence>
<keyword evidence="4" id="KW-0472">Membrane</keyword>
<dbReference type="Proteomes" id="UP000576209">
    <property type="component" value="Unassembled WGS sequence"/>
</dbReference>
<sequence length="513" mass="57511">MRNTIRFSWLLLLPLLFTLSSCNDDLLTEQPSNFLAPTNFYRNANDAQIALAGLYAGQMRVQGYVGGDAGVALLWGLHGTDEIIIPPWAPAGRLSLFLWNFNPTLDVIETVYQRHYEEINRINTVLNRVGMMGEDQISDEVRADVLAQAKALRASFYFNLVRLYNRVPLVLEERENLENLEFTQAEPGEIYAQVVKDLTEAIAVLEPASNVSRISKGAAQALLGKVYLQMGGWPLKQTEKYADAASQFGAVIASNQYALLEDFQQVFDYENELNDEMVWVVQHDGPGVNIDGTQNSNLGTFMGPAGRLEEGAGWGTAWLATKLENTFEREDLRRRVSVAYAPAPRVMEGDSTEGPNQWKPWKWQKPNPNNWGNDTPFDYPYIRYANVLLGFAEADARANGTVTQEAVNAINLVRARARGDADPNKVLVPYTTAMPLEEFIDAVLEERYLELAFEGHRKGDLIRTERAVEVMSSLEKQTAVWPGAPEPAEYKQLWPIPQSVLDLNPALKQNPGW</sequence>
<reference evidence="10 11" key="1">
    <citation type="submission" date="2020-08" db="EMBL/GenBank/DDBJ databases">
        <title>Genomic Encyclopedia of Type Strains, Phase IV (KMG-IV): sequencing the most valuable type-strain genomes for metagenomic binning, comparative biology and taxonomic classification.</title>
        <authorList>
            <person name="Goeker M."/>
        </authorList>
    </citation>
    <scope>NUCLEOTIDE SEQUENCE [LARGE SCALE GENOMIC DNA]</scope>
    <source>
        <strain evidence="10 11">DSM 105137</strain>
    </source>
</reference>
<evidence type="ECO:0000256" key="6">
    <source>
        <dbReference type="SAM" id="MobiDB-lite"/>
    </source>
</evidence>
<dbReference type="InterPro" id="IPR033985">
    <property type="entry name" value="SusD-like_N"/>
</dbReference>
<comment type="similarity">
    <text evidence="2">Belongs to the SusD family.</text>
</comment>
<evidence type="ECO:0000256" key="3">
    <source>
        <dbReference type="ARBA" id="ARBA00022729"/>
    </source>
</evidence>
<evidence type="ECO:0000259" key="9">
    <source>
        <dbReference type="Pfam" id="PF14322"/>
    </source>
</evidence>
<evidence type="ECO:0000313" key="10">
    <source>
        <dbReference type="EMBL" id="MBB4078624.1"/>
    </source>
</evidence>
<keyword evidence="3 7" id="KW-0732">Signal</keyword>